<dbReference type="Pfam" id="PF22041">
    <property type="entry name" value="GST_C_7"/>
    <property type="match status" value="1"/>
</dbReference>
<keyword evidence="3" id="KW-1185">Reference proteome</keyword>
<gene>
    <name evidence="2" type="ORF">AAF712_015750</name>
</gene>
<evidence type="ECO:0000313" key="3">
    <source>
        <dbReference type="Proteomes" id="UP001437256"/>
    </source>
</evidence>
<dbReference type="InterPro" id="IPR004045">
    <property type="entry name" value="Glutathione_S-Trfase_N"/>
</dbReference>
<dbReference type="SUPFAM" id="SSF52833">
    <property type="entry name" value="Thioredoxin-like"/>
    <property type="match status" value="1"/>
</dbReference>
<evidence type="ECO:0000259" key="1">
    <source>
        <dbReference type="PROSITE" id="PS50404"/>
    </source>
</evidence>
<accession>A0ABR2Z7D7</accession>
<dbReference type="InterPro" id="IPR054416">
    <property type="entry name" value="GST_UstS-like_C"/>
</dbReference>
<name>A0ABR2Z7D7_9AGAR</name>
<organism evidence="2 3">
    <name type="scientific">Marasmius tenuissimus</name>
    <dbReference type="NCBI Taxonomy" id="585030"/>
    <lineage>
        <taxon>Eukaryota</taxon>
        <taxon>Fungi</taxon>
        <taxon>Dikarya</taxon>
        <taxon>Basidiomycota</taxon>
        <taxon>Agaricomycotina</taxon>
        <taxon>Agaricomycetes</taxon>
        <taxon>Agaricomycetidae</taxon>
        <taxon>Agaricales</taxon>
        <taxon>Marasmiineae</taxon>
        <taxon>Marasmiaceae</taxon>
        <taxon>Marasmius</taxon>
    </lineage>
</organism>
<proteinExistence type="predicted"/>
<comment type="caution">
    <text evidence="2">The sequence shown here is derived from an EMBL/GenBank/DDBJ whole genome shotgun (WGS) entry which is preliminary data.</text>
</comment>
<feature type="domain" description="GST N-terminal" evidence="1">
    <location>
        <begin position="9"/>
        <end position="105"/>
    </location>
</feature>
<dbReference type="EMBL" id="JBBXMP010000482">
    <property type="protein sequence ID" value="KAL0057602.1"/>
    <property type="molecule type" value="Genomic_DNA"/>
</dbReference>
<sequence length="249" mass="27386">MLTLYDTGPSNFPTHLGCSPHVRKIIFALNYKKLPFKLISIPFGSIEITAKSIGAAPTEASPFHTSGPPRYCVPFLHDTNNNKNNVVSDSFAIAEYLDATYPDTPRLFANDHTAGVKELISAREEALRILMFPVFMRKIGPLYSDEQRGVFASRGMNLDTIASISQEEEGGLWAQGKDSFEEVEGSLGDRGNNTVSVFADLALAALAWHIRCGYGEASKEWQELASWADRKMGQVTDAAVKYDSQMLSA</sequence>
<dbReference type="Proteomes" id="UP001437256">
    <property type="component" value="Unassembled WGS sequence"/>
</dbReference>
<dbReference type="Gene3D" id="1.20.1050.10">
    <property type="match status" value="1"/>
</dbReference>
<evidence type="ECO:0000313" key="2">
    <source>
        <dbReference type="EMBL" id="KAL0057602.1"/>
    </source>
</evidence>
<dbReference type="Gene3D" id="3.40.30.10">
    <property type="entry name" value="Glutaredoxin"/>
    <property type="match status" value="1"/>
</dbReference>
<dbReference type="PROSITE" id="PS50404">
    <property type="entry name" value="GST_NTER"/>
    <property type="match status" value="1"/>
</dbReference>
<protein>
    <recommendedName>
        <fullName evidence="1">GST N-terminal domain-containing protein</fullName>
    </recommendedName>
</protein>
<dbReference type="InterPro" id="IPR036249">
    <property type="entry name" value="Thioredoxin-like_sf"/>
</dbReference>
<dbReference type="Pfam" id="PF13417">
    <property type="entry name" value="GST_N_3"/>
    <property type="match status" value="1"/>
</dbReference>
<reference evidence="2 3" key="1">
    <citation type="submission" date="2024-05" db="EMBL/GenBank/DDBJ databases">
        <title>A draft genome resource for the thread blight pathogen Marasmius tenuissimus strain MS-2.</title>
        <authorList>
            <person name="Yulfo-Soto G.E."/>
            <person name="Baruah I.K."/>
            <person name="Amoako-Attah I."/>
            <person name="Bukari Y."/>
            <person name="Meinhardt L.W."/>
            <person name="Bailey B.A."/>
            <person name="Cohen S.P."/>
        </authorList>
    </citation>
    <scope>NUCLEOTIDE SEQUENCE [LARGE SCALE GENOMIC DNA]</scope>
    <source>
        <strain evidence="2 3">MS-2</strain>
    </source>
</reference>